<keyword evidence="6" id="KW-0832">Ubl conjugation</keyword>
<dbReference type="SUPFAM" id="SSF49348">
    <property type="entry name" value="Clathrin adaptor appendage domain"/>
    <property type="match status" value="1"/>
</dbReference>
<protein>
    <submittedName>
        <fullName evidence="14">Uncharacterized protein</fullName>
    </submittedName>
</protein>
<evidence type="ECO:0000256" key="2">
    <source>
        <dbReference type="ARBA" id="ARBA00004220"/>
    </source>
</evidence>
<reference evidence="15" key="1">
    <citation type="journal article" date="2006" name="Science">
        <title>Ancient noncoding elements conserved in the human genome.</title>
        <authorList>
            <person name="Venkatesh B."/>
            <person name="Kirkness E.F."/>
            <person name="Loh Y.H."/>
            <person name="Halpern A.L."/>
            <person name="Lee A.P."/>
            <person name="Johnson J."/>
            <person name="Dandona N."/>
            <person name="Viswanathan L.D."/>
            <person name="Tay A."/>
            <person name="Venter J.C."/>
            <person name="Strausberg R.L."/>
            <person name="Brenner S."/>
        </authorList>
    </citation>
    <scope>NUCLEOTIDE SEQUENCE [LARGE SCALE GENOMIC DNA]</scope>
</reference>
<keyword evidence="5" id="KW-0967">Endosome</keyword>
<dbReference type="FunFam" id="1.20.5.170:FF:000023">
    <property type="entry name" value="ADP-ribosylation factor-binding protein GGA3 isoform X1"/>
    <property type="match status" value="1"/>
</dbReference>
<dbReference type="GO" id="GO:0006886">
    <property type="term" value="P:intracellular protein transport"/>
    <property type="evidence" value="ECO:0007669"/>
    <property type="project" value="InterPro"/>
</dbReference>
<dbReference type="PROSITE" id="PS50180">
    <property type="entry name" value="GAE"/>
    <property type="match status" value="1"/>
</dbReference>
<evidence type="ECO:0000256" key="9">
    <source>
        <dbReference type="ARBA" id="ARBA00023136"/>
    </source>
</evidence>
<gene>
    <name evidence="14" type="primary">LOC103186627</name>
</gene>
<dbReference type="GO" id="GO:0006893">
    <property type="term" value="P:Golgi to plasma membrane transport"/>
    <property type="evidence" value="ECO:0007669"/>
    <property type="project" value="TreeGrafter"/>
</dbReference>
<evidence type="ECO:0000313" key="14">
    <source>
        <dbReference type="Ensembl" id="ENSCMIP00000030249.1"/>
    </source>
</evidence>
<evidence type="ECO:0000256" key="5">
    <source>
        <dbReference type="ARBA" id="ARBA00022753"/>
    </source>
</evidence>
<dbReference type="CDD" id="cd14239">
    <property type="entry name" value="GAT_GGA1_GGA2"/>
    <property type="match status" value="1"/>
</dbReference>
<dbReference type="PROSITE" id="PS50179">
    <property type="entry name" value="VHS"/>
    <property type="match status" value="1"/>
</dbReference>
<dbReference type="InterPro" id="IPR008152">
    <property type="entry name" value="Clathrin_a/b/g-adaptin_app_Ig"/>
</dbReference>
<dbReference type="InterPro" id="IPR027422">
    <property type="entry name" value="GGA1-3"/>
</dbReference>
<reference evidence="15" key="2">
    <citation type="journal article" date="2007" name="PLoS Biol.">
        <title>Survey sequencing and comparative analysis of the elephant shark (Callorhinchus milii) genome.</title>
        <authorList>
            <person name="Venkatesh B."/>
            <person name="Kirkness E.F."/>
            <person name="Loh Y.H."/>
            <person name="Halpern A.L."/>
            <person name="Lee A.P."/>
            <person name="Johnson J."/>
            <person name="Dandona N."/>
            <person name="Viswanathan L.D."/>
            <person name="Tay A."/>
            <person name="Venter J.C."/>
            <person name="Strausberg R.L."/>
            <person name="Brenner S."/>
        </authorList>
    </citation>
    <scope>NUCLEOTIDE SEQUENCE [LARGE SCALE GENOMIC DNA]</scope>
</reference>
<dbReference type="PANTHER" id="PTHR45905:SF6">
    <property type="entry name" value="ADP-RIBOSYLATION FACTOR-BINDING PROTEIN GGA3"/>
    <property type="match status" value="1"/>
</dbReference>
<dbReference type="SMART" id="SM00288">
    <property type="entry name" value="VHS"/>
    <property type="match status" value="1"/>
</dbReference>
<proteinExistence type="inferred from homology"/>
<evidence type="ECO:0000256" key="3">
    <source>
        <dbReference type="ARBA" id="ARBA00008099"/>
    </source>
</evidence>
<dbReference type="InParanoid" id="A0A4W3IIY1"/>
<feature type="region of interest" description="Disordered" evidence="10">
    <location>
        <begin position="145"/>
        <end position="168"/>
    </location>
</feature>
<sequence length="572" mass="63623">MAAEEETLESWLNKATDPVNEEETWEFIEGFCQQVNKELEGPQIATRLLGHKIQSPQEREAMHALTVLEMCMNNCGRRFQNEAGKFRFLNDLIKVLSPKYLGTWSSEKVKSKIIEVLYSWTVWLPDEVKVRNAYQMLKKQGIIKQDPKLPDNKTLPPPPPREESSLFDDEEKSKLLARLLKSSHPEDLQAANRLIKNVIKEEQEKTEKVTKRVHAIEEVNNTTRLLNDMLTLYSGHSLPESEHEVMTALYQRCEKLRPTLFRFASDTGENDDALVEILQANDALTLAINSYKKLVVAHERNGHRESTATKGNYRPCPLSLTQTHSLAHLPHSFTHTHLLTHPQAISVPWLRNEEAAGSDTPHVAAVPASMPASCSRGLNALDALGQSLMQESLGPRAQPYDTQWVLCGEPGWRGLCGQPGWLADAVWSAWLAGAVYNAVSLAGSVVPVTVFDQHGFRVLFHFAGSGPLGRPDVLVIVISMLSTSPLPISNIHFQAAVPKVMKVKLQPASGTQLPAFNPVLPPPIISQVMLLANPPKEKVRLRYKLMFTLGELPVTEVGEVADIPATASWGSL</sequence>
<evidence type="ECO:0000256" key="6">
    <source>
        <dbReference type="ARBA" id="ARBA00022843"/>
    </source>
</evidence>
<dbReference type="AlphaFoldDB" id="A0A4W3IIY1"/>
<reference evidence="14" key="5">
    <citation type="submission" date="2025-09" db="UniProtKB">
        <authorList>
            <consortium name="Ensembl"/>
        </authorList>
    </citation>
    <scope>IDENTIFICATION</scope>
</reference>
<dbReference type="PROSITE" id="PS50909">
    <property type="entry name" value="GAT"/>
    <property type="match status" value="1"/>
</dbReference>
<dbReference type="InterPro" id="IPR002014">
    <property type="entry name" value="VHS_dom"/>
</dbReference>
<evidence type="ECO:0000313" key="15">
    <source>
        <dbReference type="Proteomes" id="UP000314986"/>
    </source>
</evidence>
<dbReference type="Pfam" id="PF18308">
    <property type="entry name" value="GGA_N-GAT"/>
    <property type="match status" value="1"/>
</dbReference>
<dbReference type="GO" id="GO:0043130">
    <property type="term" value="F:ubiquitin binding"/>
    <property type="evidence" value="ECO:0007669"/>
    <property type="project" value="InterPro"/>
</dbReference>
<dbReference type="InterPro" id="IPR013041">
    <property type="entry name" value="Clathrin_app_Ig-like_sf"/>
</dbReference>
<evidence type="ECO:0000259" key="11">
    <source>
        <dbReference type="PROSITE" id="PS50179"/>
    </source>
</evidence>
<feature type="domain" description="VHS" evidence="11">
    <location>
        <begin position="15"/>
        <end position="145"/>
    </location>
</feature>
<dbReference type="Gene3D" id="1.20.5.170">
    <property type="match status" value="1"/>
</dbReference>
<comment type="subcellular location">
    <subcellularLocation>
        <location evidence="2">Early endosome membrane</location>
        <topology evidence="2">Peripheral membrane protein</topology>
    </subcellularLocation>
    <subcellularLocation>
        <location evidence="1">Golgi apparatus</location>
        <location evidence="1">trans-Golgi network membrane</location>
        <topology evidence="1">Peripheral membrane protein</topology>
    </subcellularLocation>
</comment>
<dbReference type="Pfam" id="PF00790">
    <property type="entry name" value="VHS"/>
    <property type="match status" value="1"/>
</dbReference>
<evidence type="ECO:0000256" key="1">
    <source>
        <dbReference type="ARBA" id="ARBA00004150"/>
    </source>
</evidence>
<evidence type="ECO:0000256" key="10">
    <source>
        <dbReference type="SAM" id="MobiDB-lite"/>
    </source>
</evidence>
<keyword evidence="15" id="KW-1185">Reference proteome</keyword>
<name>A0A4W3IIY1_CALMI</name>
<dbReference type="GO" id="GO:0005802">
    <property type="term" value="C:trans-Golgi network"/>
    <property type="evidence" value="ECO:0007669"/>
    <property type="project" value="InterPro"/>
</dbReference>
<dbReference type="GO" id="GO:0035091">
    <property type="term" value="F:phosphatidylinositol binding"/>
    <property type="evidence" value="ECO:0007669"/>
    <property type="project" value="InterPro"/>
</dbReference>
<dbReference type="Gene3D" id="1.20.58.160">
    <property type="match status" value="1"/>
</dbReference>
<dbReference type="Ensembl" id="ENSCMIT00000030716.1">
    <property type="protein sequence ID" value="ENSCMIP00000030249.1"/>
    <property type="gene ID" value="ENSCMIG00000013022.1"/>
</dbReference>
<keyword evidence="7" id="KW-0653">Protein transport</keyword>
<feature type="domain" description="GAT" evidence="13">
    <location>
        <begin position="169"/>
        <end position="296"/>
    </location>
</feature>
<dbReference type="Gene3D" id="1.25.40.90">
    <property type="match status" value="1"/>
</dbReference>
<dbReference type="SUPFAM" id="SSF89009">
    <property type="entry name" value="GAT-like domain"/>
    <property type="match status" value="1"/>
</dbReference>
<dbReference type="InterPro" id="IPR008153">
    <property type="entry name" value="GAE_dom"/>
</dbReference>
<dbReference type="GO" id="GO:0031901">
    <property type="term" value="C:early endosome membrane"/>
    <property type="evidence" value="ECO:0007669"/>
    <property type="project" value="UniProtKB-SubCell"/>
</dbReference>
<accession>A0A4W3IIY1</accession>
<dbReference type="InterPro" id="IPR008942">
    <property type="entry name" value="ENTH_VHS"/>
</dbReference>
<dbReference type="STRING" id="7868.ENSCMIP00000030249"/>
<dbReference type="Pfam" id="PF02883">
    <property type="entry name" value="Alpha_adaptinC2"/>
    <property type="match status" value="1"/>
</dbReference>
<dbReference type="GO" id="GO:0034394">
    <property type="term" value="P:protein localization to cell surface"/>
    <property type="evidence" value="ECO:0007669"/>
    <property type="project" value="TreeGrafter"/>
</dbReference>
<reference evidence="14" key="4">
    <citation type="submission" date="2025-08" db="UniProtKB">
        <authorList>
            <consortium name="Ensembl"/>
        </authorList>
    </citation>
    <scope>IDENTIFICATION</scope>
</reference>
<evidence type="ECO:0000256" key="7">
    <source>
        <dbReference type="ARBA" id="ARBA00022927"/>
    </source>
</evidence>
<evidence type="ECO:0000256" key="8">
    <source>
        <dbReference type="ARBA" id="ARBA00023034"/>
    </source>
</evidence>
<reference evidence="15" key="3">
    <citation type="journal article" date="2014" name="Nature">
        <title>Elephant shark genome provides unique insights into gnathostome evolution.</title>
        <authorList>
            <consortium name="International Elephant Shark Genome Sequencing Consortium"/>
            <person name="Venkatesh B."/>
            <person name="Lee A.P."/>
            <person name="Ravi V."/>
            <person name="Maurya A.K."/>
            <person name="Lian M.M."/>
            <person name="Swann J.B."/>
            <person name="Ohta Y."/>
            <person name="Flajnik M.F."/>
            <person name="Sutoh Y."/>
            <person name="Kasahara M."/>
            <person name="Hoon S."/>
            <person name="Gangu V."/>
            <person name="Roy S.W."/>
            <person name="Irimia M."/>
            <person name="Korzh V."/>
            <person name="Kondrychyn I."/>
            <person name="Lim Z.W."/>
            <person name="Tay B.H."/>
            <person name="Tohari S."/>
            <person name="Kong K.W."/>
            <person name="Ho S."/>
            <person name="Lorente-Galdos B."/>
            <person name="Quilez J."/>
            <person name="Marques-Bonet T."/>
            <person name="Raney B.J."/>
            <person name="Ingham P.W."/>
            <person name="Tay A."/>
            <person name="Hillier L.W."/>
            <person name="Minx P."/>
            <person name="Boehm T."/>
            <person name="Wilson R.K."/>
            <person name="Brenner S."/>
            <person name="Warren W.C."/>
        </authorList>
    </citation>
    <scope>NUCLEOTIDE SEQUENCE [LARGE SCALE GENOMIC DNA]</scope>
</reference>
<feature type="domain" description="GAE" evidence="12">
    <location>
        <begin position="443"/>
        <end position="564"/>
    </location>
</feature>
<keyword evidence="8" id="KW-0333">Golgi apparatus</keyword>
<dbReference type="PANTHER" id="PTHR45905">
    <property type="entry name" value="GOLGI-LOCALIZED, GAMMA-ADAPTIN EAR CONTAINING, ARF BINDING PROTEIN"/>
    <property type="match status" value="1"/>
</dbReference>
<organism evidence="14 15">
    <name type="scientific">Callorhinchus milii</name>
    <name type="common">Ghost shark</name>
    <dbReference type="NCBI Taxonomy" id="7868"/>
    <lineage>
        <taxon>Eukaryota</taxon>
        <taxon>Metazoa</taxon>
        <taxon>Chordata</taxon>
        <taxon>Craniata</taxon>
        <taxon>Vertebrata</taxon>
        <taxon>Chondrichthyes</taxon>
        <taxon>Holocephali</taxon>
        <taxon>Chimaeriformes</taxon>
        <taxon>Callorhinchidae</taxon>
        <taxon>Callorhinchus</taxon>
    </lineage>
</organism>
<dbReference type="OMA" id="HRKADSL"/>
<dbReference type="CDD" id="cd17010">
    <property type="entry name" value="VHS_GGA2"/>
    <property type="match status" value="1"/>
</dbReference>
<comment type="similarity">
    <text evidence="3">Belongs to the GGA protein family.</text>
</comment>
<dbReference type="InterPro" id="IPR038425">
    <property type="entry name" value="GAT_sf"/>
</dbReference>
<dbReference type="InterPro" id="IPR004152">
    <property type="entry name" value="GAT_dom"/>
</dbReference>
<keyword evidence="9" id="KW-0472">Membrane</keyword>
<dbReference type="GO" id="GO:0031267">
    <property type="term" value="F:small GTPase binding"/>
    <property type="evidence" value="ECO:0007669"/>
    <property type="project" value="InterPro"/>
</dbReference>
<dbReference type="SUPFAM" id="SSF48464">
    <property type="entry name" value="ENTH/VHS domain"/>
    <property type="match status" value="1"/>
</dbReference>
<dbReference type="Pfam" id="PF03127">
    <property type="entry name" value="GAT"/>
    <property type="match status" value="1"/>
</dbReference>
<dbReference type="SMART" id="SM00809">
    <property type="entry name" value="Alpha_adaptinC2"/>
    <property type="match status" value="1"/>
</dbReference>
<keyword evidence="4" id="KW-0813">Transport</keyword>
<dbReference type="InterPro" id="IPR041198">
    <property type="entry name" value="GGA_N-GAT"/>
</dbReference>
<evidence type="ECO:0000259" key="12">
    <source>
        <dbReference type="PROSITE" id="PS50180"/>
    </source>
</evidence>
<dbReference type="Proteomes" id="UP000314986">
    <property type="component" value="Unassembled WGS sequence"/>
</dbReference>
<dbReference type="Gene3D" id="2.60.40.1230">
    <property type="match status" value="1"/>
</dbReference>
<evidence type="ECO:0000259" key="13">
    <source>
        <dbReference type="PROSITE" id="PS50909"/>
    </source>
</evidence>
<dbReference type="GeneTree" id="ENSGT00940000156448"/>
<evidence type="ECO:0000256" key="4">
    <source>
        <dbReference type="ARBA" id="ARBA00022448"/>
    </source>
</evidence>
<dbReference type="FunFam" id="1.25.40.90:FF:000011">
    <property type="entry name" value="ADP-ribosylation factor-binding protein GGA3 isoform X1"/>
    <property type="match status" value="1"/>
</dbReference>